<dbReference type="InterPro" id="IPR004046">
    <property type="entry name" value="GST_C"/>
</dbReference>
<dbReference type="PANTHER" id="PTHR44051:SF8">
    <property type="entry name" value="GLUTATHIONE S-TRANSFERASE GSTA"/>
    <property type="match status" value="1"/>
</dbReference>
<name>F4XZJ8_9CYAN</name>
<dbReference type="InterPro" id="IPR010987">
    <property type="entry name" value="Glutathione-S-Trfase_C-like"/>
</dbReference>
<dbReference type="eggNOG" id="COG0625">
    <property type="taxonomic scope" value="Bacteria"/>
</dbReference>
<dbReference type="EMBL" id="GL890964">
    <property type="protein sequence ID" value="EGJ30003.1"/>
    <property type="molecule type" value="Genomic_DNA"/>
</dbReference>
<evidence type="ECO:0000313" key="2">
    <source>
        <dbReference type="EMBL" id="EGJ30003.1"/>
    </source>
</evidence>
<accession>F4XZJ8</accession>
<dbReference type="InterPro" id="IPR036282">
    <property type="entry name" value="Glutathione-S-Trfase_C_sf"/>
</dbReference>
<dbReference type="Gene3D" id="1.20.1050.10">
    <property type="match status" value="1"/>
</dbReference>
<evidence type="ECO:0000259" key="1">
    <source>
        <dbReference type="PROSITE" id="PS50405"/>
    </source>
</evidence>
<proteinExistence type="predicted"/>
<dbReference type="AlphaFoldDB" id="F4XZJ8"/>
<gene>
    <name evidence="2" type="ORF">LYNGBM3L_57680</name>
</gene>
<dbReference type="Pfam" id="PF00043">
    <property type="entry name" value="GST_C"/>
    <property type="match status" value="1"/>
</dbReference>
<keyword evidence="3" id="KW-1185">Reference proteome</keyword>
<evidence type="ECO:0000313" key="3">
    <source>
        <dbReference type="Proteomes" id="UP000003959"/>
    </source>
</evidence>
<protein>
    <submittedName>
        <fullName evidence="2">Glutathione S-transferase</fullName>
    </submittedName>
</protein>
<dbReference type="PANTHER" id="PTHR44051">
    <property type="entry name" value="GLUTATHIONE S-TRANSFERASE-RELATED"/>
    <property type="match status" value="1"/>
</dbReference>
<keyword evidence="2" id="KW-0808">Transferase</keyword>
<organism evidence="2 3">
    <name type="scientific">Moorena producens 3L</name>
    <dbReference type="NCBI Taxonomy" id="489825"/>
    <lineage>
        <taxon>Bacteria</taxon>
        <taxon>Bacillati</taxon>
        <taxon>Cyanobacteriota</taxon>
        <taxon>Cyanophyceae</taxon>
        <taxon>Coleofasciculales</taxon>
        <taxon>Coleofasciculaceae</taxon>
        <taxon>Moorena</taxon>
    </lineage>
</organism>
<dbReference type="SUPFAM" id="SSF47616">
    <property type="entry name" value="GST C-terminal domain-like"/>
    <property type="match status" value="1"/>
</dbReference>
<reference evidence="3" key="1">
    <citation type="journal article" date="2011" name="Proc. Natl. Acad. Sci. U.S.A.">
        <title>Genomic insights into the physiology and ecology of the marine filamentous cyanobacterium Lyngbya majuscula.</title>
        <authorList>
            <person name="Jones A.C."/>
            <person name="Monroe E.A."/>
            <person name="Podell S."/>
            <person name="Hess W.R."/>
            <person name="Klages S."/>
            <person name="Esquenazi E."/>
            <person name="Niessen S."/>
            <person name="Hoover H."/>
            <person name="Rothmann M."/>
            <person name="Lasken R.S."/>
            <person name="Yates J.R.III."/>
            <person name="Reinhardt R."/>
            <person name="Kube M."/>
            <person name="Burkart M.D."/>
            <person name="Allen E.E."/>
            <person name="Dorrestein P.C."/>
            <person name="Gerwick W.H."/>
            <person name="Gerwick L."/>
        </authorList>
    </citation>
    <scope>NUCLEOTIDE SEQUENCE [LARGE SCALE GENOMIC DNA]</scope>
    <source>
        <strain evidence="3">3L</strain>
    </source>
</reference>
<dbReference type="Proteomes" id="UP000003959">
    <property type="component" value="Unassembled WGS sequence"/>
</dbReference>
<dbReference type="HOGENOM" id="CLU_011226_16_1_3"/>
<sequence>MFGQRAHFALFAPEKIPYAIERYTKETERLYGVLEQRLKQQKYLCGDEYSIVDIAHWGWIYTAKRMGFSFDQFSSLIPWHDQIAERPAVQKGIQVPGPLPF</sequence>
<dbReference type="RefSeq" id="WP_008188536.1">
    <property type="nucleotide sequence ID" value="NZ_GL890964.1"/>
</dbReference>
<dbReference type="GO" id="GO:0016740">
    <property type="term" value="F:transferase activity"/>
    <property type="evidence" value="ECO:0007669"/>
    <property type="project" value="UniProtKB-KW"/>
</dbReference>
<dbReference type="PROSITE" id="PS50405">
    <property type="entry name" value="GST_CTER"/>
    <property type="match status" value="1"/>
</dbReference>
<feature type="domain" description="GST C-terminal" evidence="1">
    <location>
        <begin position="1"/>
        <end position="101"/>
    </location>
</feature>